<dbReference type="EMBL" id="JAMKFE010000004">
    <property type="protein sequence ID" value="MCM5679564.1"/>
    <property type="molecule type" value="Genomic_DNA"/>
</dbReference>
<dbReference type="Proteomes" id="UP001165541">
    <property type="component" value="Unassembled WGS sequence"/>
</dbReference>
<protein>
    <submittedName>
        <fullName evidence="1">Uncharacterized protein</fullName>
    </submittedName>
</protein>
<comment type="caution">
    <text evidence="1">The sequence shown here is derived from an EMBL/GenBank/DDBJ whole genome shotgun (WGS) entry which is preliminary data.</text>
</comment>
<accession>A0ABT0YMH4</accession>
<name>A0ABT0YMH4_9BURK</name>
<gene>
    <name evidence="1" type="ORF">M8A51_08465</name>
</gene>
<sequence>MEFDIDGSPVFYGFARQFARHGTVSRRPACRPTGGEGLSLRANRRRHRGRRARFEPGPPFWPALATTQWAYEALKQGLLNVLPAIEGVDGEVAIDDK</sequence>
<reference evidence="1" key="1">
    <citation type="submission" date="2022-05" db="EMBL/GenBank/DDBJ databases">
        <title>Schlegelella sp. nov., isolated from mangrove soil.</title>
        <authorList>
            <person name="Liu Y."/>
            <person name="Ge X."/>
            <person name="Liu W."/>
        </authorList>
    </citation>
    <scope>NUCLEOTIDE SEQUENCE</scope>
    <source>
        <strain evidence="1">S2-27</strain>
    </source>
</reference>
<dbReference type="RefSeq" id="WP_251777767.1">
    <property type="nucleotide sequence ID" value="NZ_JAMKFE010000004.1"/>
</dbReference>
<organism evidence="1 2">
    <name type="scientific">Caldimonas mangrovi</name>
    <dbReference type="NCBI Taxonomy" id="2944811"/>
    <lineage>
        <taxon>Bacteria</taxon>
        <taxon>Pseudomonadati</taxon>
        <taxon>Pseudomonadota</taxon>
        <taxon>Betaproteobacteria</taxon>
        <taxon>Burkholderiales</taxon>
        <taxon>Sphaerotilaceae</taxon>
        <taxon>Caldimonas</taxon>
    </lineage>
</organism>
<evidence type="ECO:0000313" key="2">
    <source>
        <dbReference type="Proteomes" id="UP001165541"/>
    </source>
</evidence>
<proteinExistence type="predicted"/>
<evidence type="ECO:0000313" key="1">
    <source>
        <dbReference type="EMBL" id="MCM5679564.1"/>
    </source>
</evidence>
<keyword evidence="2" id="KW-1185">Reference proteome</keyword>